<dbReference type="Gene3D" id="3.90.1200.10">
    <property type="match status" value="1"/>
</dbReference>
<dbReference type="EMBL" id="JBHSPA010000135">
    <property type="protein sequence ID" value="MFC5835588.1"/>
    <property type="molecule type" value="Genomic_DNA"/>
</dbReference>
<dbReference type="SUPFAM" id="SSF56112">
    <property type="entry name" value="Protein kinase-like (PK-like)"/>
    <property type="match status" value="1"/>
</dbReference>
<evidence type="ECO:0000259" key="1">
    <source>
        <dbReference type="Pfam" id="PF01636"/>
    </source>
</evidence>
<accession>A0ABW1DCC2</accession>
<dbReference type="Proteomes" id="UP001596058">
    <property type="component" value="Unassembled WGS sequence"/>
</dbReference>
<evidence type="ECO:0000313" key="2">
    <source>
        <dbReference type="EMBL" id="MFC5835588.1"/>
    </source>
</evidence>
<evidence type="ECO:0000313" key="3">
    <source>
        <dbReference type="Proteomes" id="UP001596058"/>
    </source>
</evidence>
<dbReference type="InterPro" id="IPR002575">
    <property type="entry name" value="Aminoglycoside_PTrfase"/>
</dbReference>
<organism evidence="2 3">
    <name type="scientific">Nonomuraea insulae</name>
    <dbReference type="NCBI Taxonomy" id="1616787"/>
    <lineage>
        <taxon>Bacteria</taxon>
        <taxon>Bacillati</taxon>
        <taxon>Actinomycetota</taxon>
        <taxon>Actinomycetes</taxon>
        <taxon>Streptosporangiales</taxon>
        <taxon>Streptosporangiaceae</taxon>
        <taxon>Nonomuraea</taxon>
    </lineage>
</organism>
<dbReference type="RefSeq" id="WP_379525005.1">
    <property type="nucleotide sequence ID" value="NZ_JBHSPA010000135.1"/>
</dbReference>
<sequence length="271" mass="29469">MTASQSFTHEVELREETVVKRYRSWDRQEPRCEWAALKLLAEHAPGLAPAPVTADLDGAPPTVVMSRLPGVPVRGLDAGPEVVAAMAAALTRLHRRVPVGGGLAEAAWNPASALAHVRAWAGKRPDLGDDPDVRRAFTEGTSWLARQTLDRLRAHAAPPVLGLADGNLANYLWDSAAARVRLVDWEDSGRADRAFELAEVSEHISHIDGRLDRDLLLRHLELGPDEAARVREFRRLLALGWLLVLGPGGPASSRNPPGALAWQAERVLALL</sequence>
<feature type="domain" description="Aminoglycoside phosphotransferase" evidence="1">
    <location>
        <begin position="15"/>
        <end position="228"/>
    </location>
</feature>
<proteinExistence type="predicted"/>
<protein>
    <submittedName>
        <fullName evidence="2">Phosphotransferase family protein</fullName>
    </submittedName>
</protein>
<gene>
    <name evidence="2" type="ORF">ACFPZ3_68205</name>
</gene>
<reference evidence="3" key="1">
    <citation type="journal article" date="2019" name="Int. J. Syst. Evol. Microbiol.">
        <title>The Global Catalogue of Microorganisms (GCM) 10K type strain sequencing project: providing services to taxonomists for standard genome sequencing and annotation.</title>
        <authorList>
            <consortium name="The Broad Institute Genomics Platform"/>
            <consortium name="The Broad Institute Genome Sequencing Center for Infectious Disease"/>
            <person name="Wu L."/>
            <person name="Ma J."/>
        </authorList>
    </citation>
    <scope>NUCLEOTIDE SEQUENCE [LARGE SCALE GENOMIC DNA]</scope>
    <source>
        <strain evidence="3">CCUG 53903</strain>
    </source>
</reference>
<comment type="caution">
    <text evidence="2">The sequence shown here is derived from an EMBL/GenBank/DDBJ whole genome shotgun (WGS) entry which is preliminary data.</text>
</comment>
<dbReference type="InterPro" id="IPR011009">
    <property type="entry name" value="Kinase-like_dom_sf"/>
</dbReference>
<name>A0ABW1DCC2_9ACTN</name>
<keyword evidence="3" id="KW-1185">Reference proteome</keyword>
<dbReference type="Pfam" id="PF01636">
    <property type="entry name" value="APH"/>
    <property type="match status" value="1"/>
</dbReference>